<evidence type="ECO:0000313" key="2">
    <source>
        <dbReference type="Proteomes" id="UP001196413"/>
    </source>
</evidence>
<evidence type="ECO:0000313" key="1">
    <source>
        <dbReference type="EMBL" id="KAJ1366339.1"/>
    </source>
</evidence>
<organism evidence="1 2">
    <name type="scientific">Parelaphostrongylus tenuis</name>
    <name type="common">Meningeal worm</name>
    <dbReference type="NCBI Taxonomy" id="148309"/>
    <lineage>
        <taxon>Eukaryota</taxon>
        <taxon>Metazoa</taxon>
        <taxon>Ecdysozoa</taxon>
        <taxon>Nematoda</taxon>
        <taxon>Chromadorea</taxon>
        <taxon>Rhabditida</taxon>
        <taxon>Rhabditina</taxon>
        <taxon>Rhabditomorpha</taxon>
        <taxon>Strongyloidea</taxon>
        <taxon>Metastrongylidae</taxon>
        <taxon>Parelaphostrongylus</taxon>
    </lineage>
</organism>
<dbReference type="EMBL" id="JAHQIW010005530">
    <property type="protein sequence ID" value="KAJ1366339.1"/>
    <property type="molecule type" value="Genomic_DNA"/>
</dbReference>
<proteinExistence type="predicted"/>
<comment type="caution">
    <text evidence="1">The sequence shown here is derived from an EMBL/GenBank/DDBJ whole genome shotgun (WGS) entry which is preliminary data.</text>
</comment>
<gene>
    <name evidence="1" type="ORF">KIN20_026979</name>
</gene>
<protein>
    <submittedName>
        <fullName evidence="1">Uncharacterized protein</fullName>
    </submittedName>
</protein>
<reference evidence="1" key="1">
    <citation type="submission" date="2021-06" db="EMBL/GenBank/DDBJ databases">
        <title>Parelaphostrongylus tenuis whole genome reference sequence.</title>
        <authorList>
            <person name="Garwood T.J."/>
            <person name="Larsen P.A."/>
            <person name="Fountain-Jones N.M."/>
            <person name="Garbe J.R."/>
            <person name="Macchietto M.G."/>
            <person name="Kania S.A."/>
            <person name="Gerhold R.W."/>
            <person name="Richards J.E."/>
            <person name="Wolf T.M."/>
        </authorList>
    </citation>
    <scope>NUCLEOTIDE SEQUENCE</scope>
    <source>
        <strain evidence="1">MNPRO001-30</strain>
        <tissue evidence="1">Meninges</tissue>
    </source>
</reference>
<accession>A0AAD5QYQ4</accession>
<dbReference type="Proteomes" id="UP001196413">
    <property type="component" value="Unassembled WGS sequence"/>
</dbReference>
<keyword evidence="2" id="KW-1185">Reference proteome</keyword>
<name>A0AAD5QYQ4_PARTN</name>
<dbReference type="AlphaFoldDB" id="A0AAD5QYQ4"/>
<sequence length="85" mass="9675">MAAGASFIPLSVKYQQLRVQLIYCSYKHGHPNVGARLRGRVYSRGLHSIDTDFFSVVACVVYKRYRRSDPVSIHIAYVEQSDLGR</sequence>